<dbReference type="GO" id="GO:0016874">
    <property type="term" value="F:ligase activity"/>
    <property type="evidence" value="ECO:0007669"/>
    <property type="project" value="UniProtKB-KW"/>
</dbReference>
<evidence type="ECO:0000313" key="1">
    <source>
        <dbReference type="EMBL" id="GER47238.1"/>
    </source>
</evidence>
<name>A0A5A7QQR0_STRAF</name>
<keyword evidence="1" id="KW-0436">Ligase</keyword>
<protein>
    <submittedName>
        <fullName evidence="1">Alanine--tRNA ligase</fullName>
    </submittedName>
</protein>
<comment type="caution">
    <text evidence="1">The sequence shown here is derived from an EMBL/GenBank/DDBJ whole genome shotgun (WGS) entry which is preliminary data.</text>
</comment>
<reference evidence="2" key="1">
    <citation type="journal article" date="2019" name="Curr. Biol.">
        <title>Genome Sequence of Striga asiatica Provides Insight into the Evolution of Plant Parasitism.</title>
        <authorList>
            <person name="Yoshida S."/>
            <person name="Kim S."/>
            <person name="Wafula E.K."/>
            <person name="Tanskanen J."/>
            <person name="Kim Y.M."/>
            <person name="Honaas L."/>
            <person name="Yang Z."/>
            <person name="Spallek T."/>
            <person name="Conn C.E."/>
            <person name="Ichihashi Y."/>
            <person name="Cheong K."/>
            <person name="Cui S."/>
            <person name="Der J.P."/>
            <person name="Gundlach H."/>
            <person name="Jiao Y."/>
            <person name="Hori C."/>
            <person name="Ishida J.K."/>
            <person name="Kasahara H."/>
            <person name="Kiba T."/>
            <person name="Kim M.S."/>
            <person name="Koo N."/>
            <person name="Laohavisit A."/>
            <person name="Lee Y.H."/>
            <person name="Lumba S."/>
            <person name="McCourt P."/>
            <person name="Mortimer J.C."/>
            <person name="Mutuku J.M."/>
            <person name="Nomura T."/>
            <person name="Sasaki-Sekimoto Y."/>
            <person name="Seto Y."/>
            <person name="Wang Y."/>
            <person name="Wakatake T."/>
            <person name="Sakakibara H."/>
            <person name="Demura T."/>
            <person name="Yamaguchi S."/>
            <person name="Yoneyama K."/>
            <person name="Manabe R.I."/>
            <person name="Nelson D.C."/>
            <person name="Schulman A.H."/>
            <person name="Timko M.P."/>
            <person name="dePamphilis C.W."/>
            <person name="Choi D."/>
            <person name="Shirasu K."/>
        </authorList>
    </citation>
    <scope>NUCLEOTIDE SEQUENCE [LARGE SCALE GENOMIC DNA]</scope>
    <source>
        <strain evidence="2">cv. UVA1</strain>
    </source>
</reference>
<evidence type="ECO:0000313" key="2">
    <source>
        <dbReference type="Proteomes" id="UP000325081"/>
    </source>
</evidence>
<dbReference type="AlphaFoldDB" id="A0A5A7QQR0"/>
<proteinExistence type="predicted"/>
<dbReference type="Proteomes" id="UP000325081">
    <property type="component" value="Unassembled WGS sequence"/>
</dbReference>
<organism evidence="1 2">
    <name type="scientific">Striga asiatica</name>
    <name type="common">Asiatic witchweed</name>
    <name type="synonym">Buchnera asiatica</name>
    <dbReference type="NCBI Taxonomy" id="4170"/>
    <lineage>
        <taxon>Eukaryota</taxon>
        <taxon>Viridiplantae</taxon>
        <taxon>Streptophyta</taxon>
        <taxon>Embryophyta</taxon>
        <taxon>Tracheophyta</taxon>
        <taxon>Spermatophyta</taxon>
        <taxon>Magnoliopsida</taxon>
        <taxon>eudicotyledons</taxon>
        <taxon>Gunneridae</taxon>
        <taxon>Pentapetalae</taxon>
        <taxon>asterids</taxon>
        <taxon>lamiids</taxon>
        <taxon>Lamiales</taxon>
        <taxon>Orobanchaceae</taxon>
        <taxon>Buchnereae</taxon>
        <taxon>Striga</taxon>
    </lineage>
</organism>
<dbReference type="EMBL" id="BKCP01007771">
    <property type="protein sequence ID" value="GER47238.1"/>
    <property type="molecule type" value="Genomic_DNA"/>
</dbReference>
<sequence length="196" mass="23231">MAAQEVKRPLMSFAPFQNEGNRRDNELGVFYPIVLRRLAHNRCFWQQPGRALIIKPTKVPNNVEYLTAIVQRLQEALVSRVKRLEAYYPFETVLQSESVQDFHGVDFVSIREDLFVLRDNWKKKKKTPIIIIWDYKFFGRETDRHRARKCTYDFSNGQTRQEASQDRVRFQIFIRQPPVDEAENMPKFGHVSNIVI</sequence>
<accession>A0A5A7QQR0</accession>
<gene>
    <name evidence="1" type="ORF">STAS_24324</name>
</gene>
<keyword evidence="2" id="KW-1185">Reference proteome</keyword>